<dbReference type="Proteomes" id="UP000672032">
    <property type="component" value="Chromosome 2"/>
</dbReference>
<sequence length="462" mass="50614">MGSLPAVHALSARLEDTPYRMRGGDADANGDGEKSGHDKIRLTYVHAHSTELLDISLRRTIRVPENGEAHGLPPDCGAFPIYSVREYAGGLSEEMVLKGGVFVPIYQREAMWINFKSTHPFAVKIYVGGVNAVSGEPAAESLATNLRRKATLDKGKSIQDYVVTGPRGQLWLDGIAKLDGKVMQFVATSVGNGYSIEAQITGEDRVCGVQMEIIPSVIKSIDGHICVKTLTGKVMWFAFNNHMTVEVLKMKLEQIEGQPVSEQRLVFAGKQLNDDRKLSEYGVKAGSTIHLVLKLRGGGARPDPKVSESNVRNPEMAIAAGGLIKQTIIKDFVPSADWDQDNTLMLNIQMLNADVFQRVVGINAPPTPISADTYARYGYPFYKIYEERSGVQGDFPVQSVARLKALKGMRSSPDDDENISFREIAIDRHGAKGRGSFTPVEEMEAQIRNFSISNDLSEDGTV</sequence>
<dbReference type="PRINTS" id="PR00348">
    <property type="entry name" value="UBIQUITIN"/>
</dbReference>
<dbReference type="InterPro" id="IPR050158">
    <property type="entry name" value="Ubiquitin_ubiquitin-like"/>
</dbReference>
<organism evidence="2 3">
    <name type="scientific">Monilinia vaccinii-corymbosi</name>
    <dbReference type="NCBI Taxonomy" id="61207"/>
    <lineage>
        <taxon>Eukaryota</taxon>
        <taxon>Fungi</taxon>
        <taxon>Dikarya</taxon>
        <taxon>Ascomycota</taxon>
        <taxon>Pezizomycotina</taxon>
        <taxon>Leotiomycetes</taxon>
        <taxon>Helotiales</taxon>
        <taxon>Sclerotiniaceae</taxon>
        <taxon>Monilinia</taxon>
    </lineage>
</organism>
<evidence type="ECO:0000259" key="1">
    <source>
        <dbReference type="SMART" id="SM00213"/>
    </source>
</evidence>
<name>A0A8A3P2Z7_9HELO</name>
<dbReference type="OrthoDB" id="428577at2759"/>
<protein>
    <recommendedName>
        <fullName evidence="1">Ubiquitin-like domain-containing protein</fullName>
    </recommendedName>
</protein>
<dbReference type="InterPro" id="IPR029071">
    <property type="entry name" value="Ubiquitin-like_domsf"/>
</dbReference>
<evidence type="ECO:0000313" key="2">
    <source>
        <dbReference type="EMBL" id="QSZ31442.1"/>
    </source>
</evidence>
<dbReference type="SMART" id="SM00213">
    <property type="entry name" value="UBQ"/>
    <property type="match status" value="1"/>
</dbReference>
<accession>A0A8A3P2Z7</accession>
<evidence type="ECO:0000313" key="3">
    <source>
        <dbReference type="Proteomes" id="UP000672032"/>
    </source>
</evidence>
<dbReference type="EMBL" id="CP063406">
    <property type="protein sequence ID" value="QSZ31442.1"/>
    <property type="molecule type" value="Genomic_DNA"/>
</dbReference>
<dbReference type="CDD" id="cd17039">
    <property type="entry name" value="Ubl_ubiquitin_like"/>
    <property type="match status" value="1"/>
</dbReference>
<keyword evidence="3" id="KW-1185">Reference proteome</keyword>
<dbReference type="InterPro" id="IPR019956">
    <property type="entry name" value="Ubiquitin_dom"/>
</dbReference>
<dbReference type="Gene3D" id="3.10.20.90">
    <property type="entry name" value="Phosphatidylinositol 3-kinase Catalytic Subunit, Chain A, domain 1"/>
    <property type="match status" value="1"/>
</dbReference>
<gene>
    <name evidence="2" type="ORF">DSL72_001007</name>
</gene>
<dbReference type="SUPFAM" id="SSF54236">
    <property type="entry name" value="Ubiquitin-like"/>
    <property type="match status" value="1"/>
</dbReference>
<dbReference type="PANTHER" id="PTHR10666">
    <property type="entry name" value="UBIQUITIN"/>
    <property type="match status" value="1"/>
</dbReference>
<feature type="domain" description="Ubiquitin-like" evidence="1">
    <location>
        <begin position="223"/>
        <end position="294"/>
    </location>
</feature>
<dbReference type="Pfam" id="PF00240">
    <property type="entry name" value="ubiquitin"/>
    <property type="match status" value="1"/>
</dbReference>
<reference evidence="2" key="1">
    <citation type="submission" date="2020-10" db="EMBL/GenBank/DDBJ databases">
        <title>Genome Sequence of Monilinia vaccinii-corymbosi Sheds Light on Mummy Berry Disease Infection of Blueberry and Mating Type.</title>
        <authorList>
            <person name="Yow A.G."/>
            <person name="Zhang Y."/>
            <person name="Bansal K."/>
            <person name="Eacker S.M."/>
            <person name="Sullivan S."/>
            <person name="Liachko I."/>
            <person name="Cubeta M.A."/>
            <person name="Rollins J.A."/>
            <person name="Ashrafi H."/>
        </authorList>
    </citation>
    <scope>NUCLEOTIDE SEQUENCE</scope>
    <source>
        <strain evidence="2">RL-1</strain>
    </source>
</reference>
<proteinExistence type="predicted"/>
<dbReference type="AlphaFoldDB" id="A0A8A3P2Z7"/>
<dbReference type="InterPro" id="IPR000626">
    <property type="entry name" value="Ubiquitin-like_dom"/>
</dbReference>